<protein>
    <submittedName>
        <fullName evidence="1">Uncharacterized protein</fullName>
    </submittedName>
</protein>
<organism evidence="1 2">
    <name type="scientific">Hypoxylon rubiginosum</name>
    <dbReference type="NCBI Taxonomy" id="110542"/>
    <lineage>
        <taxon>Eukaryota</taxon>
        <taxon>Fungi</taxon>
        <taxon>Dikarya</taxon>
        <taxon>Ascomycota</taxon>
        <taxon>Pezizomycotina</taxon>
        <taxon>Sordariomycetes</taxon>
        <taxon>Xylariomycetidae</taxon>
        <taxon>Xylariales</taxon>
        <taxon>Hypoxylaceae</taxon>
        <taxon>Hypoxylon</taxon>
    </lineage>
</organism>
<evidence type="ECO:0000313" key="1">
    <source>
        <dbReference type="EMBL" id="KAI6081166.1"/>
    </source>
</evidence>
<dbReference type="EMBL" id="MU394405">
    <property type="protein sequence ID" value="KAI6081166.1"/>
    <property type="molecule type" value="Genomic_DNA"/>
</dbReference>
<evidence type="ECO:0000313" key="2">
    <source>
        <dbReference type="Proteomes" id="UP001497680"/>
    </source>
</evidence>
<dbReference type="Proteomes" id="UP001497680">
    <property type="component" value="Unassembled WGS sequence"/>
</dbReference>
<gene>
    <name evidence="1" type="ORF">F4821DRAFT_34239</name>
</gene>
<keyword evidence="2" id="KW-1185">Reference proteome</keyword>
<accession>A0ACC0CL35</accession>
<sequence length="675" mass="76545">MWESCDDEVPAGQDPDVVGLGTLIACAGSACIAVLCLVVQYLVFYLPEGRDDQQSCNANPIDILLLGGFRRPFEYVGIKFGWLATPRHKRRWPAAFDEYVLALGDVQLAMGFAVLVYGYVTLLEQGLSVYYWWLIMGLVWFSVVTNLATTSYLRTYFHRRDPGKLRWRTFLLVCLVAALSFSMVPIYPIKERLAYEPDEETRRRIVTTTNVLCYMVGDGARIDSQQYRSAILLLGIAVGVAFVVMGVLRLCEMPSSAIFKWRDRYRGEMEQSFFGDGDSIITCIRCEQRHLLLVVRPILAFWLVLRVYVDLLNSVLTEVFCAAATLAWVTVRFIDIIRLGGSFDTIIQRWSFGQVTALVFFAAPFGSLLSRLWSCVGGLRLRNQLSEHPWLRSVKWLPRFTKRTQLAELHSENGTAERTDESSHRSRSVHTERSTEQAGEDKSGVVKIRNNAQDERASLRNVEDESKKMYDVGAYKVLLSPRFVIALPLIGFANLLHLVLLLALPKVSRYPLTADVLWRTVFWYVVYQPLLLFAFFLAGMIVEERVKRERRMRIAYRVIAAIAAILSTAAILDTLYGLGGIPMSYIGMGTLGLVLLVYLLYGLVARPGPLAKGKGRSRYPRSGTRDVEEGEPLLPESRRKASPEIRIPVRKQKRWHGPSRRPQVTRGRRSYGTID</sequence>
<name>A0ACC0CL35_9PEZI</name>
<proteinExistence type="predicted"/>
<reference evidence="1 2" key="1">
    <citation type="journal article" date="2022" name="New Phytol.">
        <title>Ecological generalism drives hyperdiversity of secondary metabolite gene clusters in xylarialean endophytes.</title>
        <authorList>
            <person name="Franco M.E.E."/>
            <person name="Wisecaver J.H."/>
            <person name="Arnold A.E."/>
            <person name="Ju Y.M."/>
            <person name="Slot J.C."/>
            <person name="Ahrendt S."/>
            <person name="Moore L.P."/>
            <person name="Eastman K.E."/>
            <person name="Scott K."/>
            <person name="Konkel Z."/>
            <person name="Mondo S.J."/>
            <person name="Kuo A."/>
            <person name="Hayes R.D."/>
            <person name="Haridas S."/>
            <person name="Andreopoulos B."/>
            <person name="Riley R."/>
            <person name="LaButti K."/>
            <person name="Pangilinan J."/>
            <person name="Lipzen A."/>
            <person name="Amirebrahimi M."/>
            <person name="Yan J."/>
            <person name="Adam C."/>
            <person name="Keymanesh K."/>
            <person name="Ng V."/>
            <person name="Louie K."/>
            <person name="Northen T."/>
            <person name="Drula E."/>
            <person name="Henrissat B."/>
            <person name="Hsieh H.M."/>
            <person name="Youens-Clark K."/>
            <person name="Lutzoni F."/>
            <person name="Miadlikowska J."/>
            <person name="Eastwood D.C."/>
            <person name="Hamelin R.C."/>
            <person name="Grigoriev I.V."/>
            <person name="U'Ren J.M."/>
        </authorList>
    </citation>
    <scope>NUCLEOTIDE SEQUENCE [LARGE SCALE GENOMIC DNA]</scope>
    <source>
        <strain evidence="1 2">ER1909</strain>
    </source>
</reference>
<comment type="caution">
    <text evidence="1">The sequence shown here is derived from an EMBL/GenBank/DDBJ whole genome shotgun (WGS) entry which is preliminary data.</text>
</comment>